<reference evidence="2" key="1">
    <citation type="submission" date="2018-05" db="EMBL/GenBank/DDBJ databases">
        <authorList>
            <person name="Lanie J.A."/>
            <person name="Ng W.-L."/>
            <person name="Kazmierczak K.M."/>
            <person name="Andrzejewski T.M."/>
            <person name="Davidsen T.M."/>
            <person name="Wayne K.J."/>
            <person name="Tettelin H."/>
            <person name="Glass J.I."/>
            <person name="Rusch D."/>
            <person name="Podicherti R."/>
            <person name="Tsui H.-C.T."/>
            <person name="Winkler M.E."/>
        </authorList>
    </citation>
    <scope>NUCLEOTIDE SEQUENCE</scope>
</reference>
<dbReference type="EMBL" id="UINC01119458">
    <property type="protein sequence ID" value="SVC93290.1"/>
    <property type="molecule type" value="Genomic_DNA"/>
</dbReference>
<dbReference type="AlphaFoldDB" id="A0A382R7N7"/>
<dbReference type="Pfam" id="PF01370">
    <property type="entry name" value="Epimerase"/>
    <property type="match status" value="1"/>
</dbReference>
<protein>
    <recommendedName>
        <fullName evidence="1">NAD-dependent epimerase/dehydratase domain-containing protein</fullName>
    </recommendedName>
</protein>
<dbReference type="SUPFAM" id="SSF51735">
    <property type="entry name" value="NAD(P)-binding Rossmann-fold domains"/>
    <property type="match status" value="1"/>
</dbReference>
<proteinExistence type="predicted"/>
<dbReference type="InterPro" id="IPR001509">
    <property type="entry name" value="Epimerase_deHydtase"/>
</dbReference>
<sequence>MERLNLVTGATGFSASHVIRELLGRGEKVIGTDLPQALEDHTRTPVLAKIGLDLNHPNLTLVPANLL</sequence>
<name>A0A382R7N7_9ZZZZ</name>
<feature type="domain" description="NAD-dependent epimerase/dehydratase" evidence="1">
    <location>
        <begin position="6"/>
        <end position="55"/>
    </location>
</feature>
<dbReference type="InterPro" id="IPR036291">
    <property type="entry name" value="NAD(P)-bd_dom_sf"/>
</dbReference>
<gene>
    <name evidence="2" type="ORF">METZ01_LOCUS346144</name>
</gene>
<evidence type="ECO:0000313" key="2">
    <source>
        <dbReference type="EMBL" id="SVC93290.1"/>
    </source>
</evidence>
<dbReference type="Gene3D" id="3.40.50.720">
    <property type="entry name" value="NAD(P)-binding Rossmann-like Domain"/>
    <property type="match status" value="1"/>
</dbReference>
<organism evidence="2">
    <name type="scientific">marine metagenome</name>
    <dbReference type="NCBI Taxonomy" id="408172"/>
    <lineage>
        <taxon>unclassified sequences</taxon>
        <taxon>metagenomes</taxon>
        <taxon>ecological metagenomes</taxon>
    </lineage>
</organism>
<accession>A0A382R7N7</accession>
<feature type="non-terminal residue" evidence="2">
    <location>
        <position position="67"/>
    </location>
</feature>
<evidence type="ECO:0000259" key="1">
    <source>
        <dbReference type="Pfam" id="PF01370"/>
    </source>
</evidence>